<dbReference type="OrthoDB" id="10251508at2759"/>
<evidence type="ECO:0000256" key="10">
    <source>
        <dbReference type="SAM" id="Coils"/>
    </source>
</evidence>
<dbReference type="EMBL" id="JH767163">
    <property type="protein sequence ID" value="EQC32540.1"/>
    <property type="molecule type" value="Genomic_DNA"/>
</dbReference>
<name>T0QG26_SAPDV</name>
<evidence type="ECO:0000313" key="12">
    <source>
        <dbReference type="Proteomes" id="UP000030762"/>
    </source>
</evidence>
<keyword evidence="9" id="KW-0496">Mitochondrion</keyword>
<dbReference type="Gene3D" id="2.40.128.330">
    <property type="match status" value="1"/>
</dbReference>
<keyword evidence="4 9" id="KW-0460">Magnesium</keyword>
<evidence type="ECO:0000256" key="4">
    <source>
        <dbReference type="ARBA" id="ARBA00022842"/>
    </source>
</evidence>
<keyword evidence="10" id="KW-0175">Coiled coil</keyword>
<dbReference type="PANTHER" id="PTHR13890">
    <property type="entry name" value="RNA SPLICING PROTEIN MRS2, MITOCHONDRIAL"/>
    <property type="match status" value="1"/>
</dbReference>
<evidence type="ECO:0000256" key="9">
    <source>
        <dbReference type="RuleBase" id="RU366042"/>
    </source>
</evidence>
<keyword evidence="8 9" id="KW-0472">Membrane</keyword>
<dbReference type="AlphaFoldDB" id="T0QG26"/>
<sequence length="408" mass="46374">MDATPFAQVVTPSFRRTATKSSDAHDIILVPDMLASRHRDILCTAEPLPRNGKRLALRFADDGSVSYEEISRADVLKLVQANANDMSLQRHQYLSITSVYWLPIPGSDPRRRSKSLGLPIFGTSDVASIHVRDMRKLDSTFSISNEPSFVVRKQAILINTDPLRSVVLRNCCYVFLPDGADGLISTLKQHFKEPIFGNDPKSMPFEFRALEAILATMVRMLTADCDRVIPIAQTAMDKISQSQVRTKELERLRTLKNVLNELKSQVNGLHRILIETLEDEYTLHYLYLTKMMDTPCYLPDGSWSYDSEYAEALLETYLQEMYNQRARIELTMNNIENTESIVMMQLDATRNSLLSVDLSLTSFTTFINVLQEVDGLFFILLGILAVFPFVAYICFKLYFLKRGIVLLG</sequence>
<feature type="coiled-coil region" evidence="10">
    <location>
        <begin position="245"/>
        <end position="272"/>
    </location>
</feature>
<evidence type="ECO:0000256" key="6">
    <source>
        <dbReference type="ARBA" id="ARBA00022989"/>
    </source>
</evidence>
<evidence type="ECO:0000256" key="1">
    <source>
        <dbReference type="ARBA" id="ARBA00004141"/>
    </source>
</evidence>
<evidence type="ECO:0000256" key="5">
    <source>
        <dbReference type="ARBA" id="ARBA00022946"/>
    </source>
</evidence>
<comment type="similarity">
    <text evidence="9">Belongs to the CorA metal ion transporter (MIT) (TC 1.A.35) family.</text>
</comment>
<dbReference type="VEuPathDB" id="FungiDB:SDRG_09863"/>
<dbReference type="GeneID" id="19950590"/>
<dbReference type="Gene3D" id="1.20.58.340">
    <property type="entry name" value="Magnesium transport protein CorA, transmembrane region"/>
    <property type="match status" value="1"/>
</dbReference>
<reference evidence="11 12" key="1">
    <citation type="submission" date="2012-04" db="EMBL/GenBank/DDBJ databases">
        <title>The Genome Sequence of Saprolegnia declina VS20.</title>
        <authorList>
            <consortium name="The Broad Institute Genome Sequencing Platform"/>
            <person name="Russ C."/>
            <person name="Nusbaum C."/>
            <person name="Tyler B."/>
            <person name="van West P."/>
            <person name="Dieguez-Uribeondo J."/>
            <person name="de Bruijn I."/>
            <person name="Tripathy S."/>
            <person name="Jiang R."/>
            <person name="Young S.K."/>
            <person name="Zeng Q."/>
            <person name="Gargeya S."/>
            <person name="Fitzgerald M."/>
            <person name="Haas B."/>
            <person name="Abouelleil A."/>
            <person name="Alvarado L."/>
            <person name="Arachchi H.M."/>
            <person name="Berlin A."/>
            <person name="Chapman S.B."/>
            <person name="Goldberg J."/>
            <person name="Griggs A."/>
            <person name="Gujja S."/>
            <person name="Hansen M."/>
            <person name="Howarth C."/>
            <person name="Imamovic A."/>
            <person name="Larimer J."/>
            <person name="McCowen C."/>
            <person name="Montmayeur A."/>
            <person name="Murphy C."/>
            <person name="Neiman D."/>
            <person name="Pearson M."/>
            <person name="Priest M."/>
            <person name="Roberts A."/>
            <person name="Saif S."/>
            <person name="Shea T."/>
            <person name="Sisk P."/>
            <person name="Sykes S."/>
            <person name="Wortman J."/>
            <person name="Nusbaum C."/>
            <person name="Birren B."/>
        </authorList>
    </citation>
    <scope>NUCLEOTIDE SEQUENCE [LARGE SCALE GENOMIC DNA]</scope>
    <source>
        <strain evidence="11 12">VS20</strain>
    </source>
</reference>
<gene>
    <name evidence="11" type="ORF">SDRG_09863</name>
</gene>
<dbReference type="FunCoup" id="T0QG26">
    <property type="interactions" value="93"/>
</dbReference>
<dbReference type="GO" id="GO:0005743">
    <property type="term" value="C:mitochondrial inner membrane"/>
    <property type="evidence" value="ECO:0007669"/>
    <property type="project" value="UniProtKB-SubCell"/>
</dbReference>
<keyword evidence="9" id="KW-0999">Mitochondrion inner membrane</keyword>
<dbReference type="InParanoid" id="T0QG26"/>
<dbReference type="Proteomes" id="UP000030762">
    <property type="component" value="Unassembled WGS sequence"/>
</dbReference>
<evidence type="ECO:0000313" key="11">
    <source>
        <dbReference type="EMBL" id="EQC32540.1"/>
    </source>
</evidence>
<keyword evidence="12" id="KW-1185">Reference proteome</keyword>
<keyword evidence="2 9" id="KW-0813">Transport</keyword>
<evidence type="ECO:0000256" key="8">
    <source>
        <dbReference type="ARBA" id="ARBA00023136"/>
    </source>
</evidence>
<dbReference type="eggNOG" id="KOG2662">
    <property type="taxonomic scope" value="Eukaryota"/>
</dbReference>
<evidence type="ECO:0000256" key="3">
    <source>
        <dbReference type="ARBA" id="ARBA00022692"/>
    </source>
</evidence>
<keyword evidence="7 9" id="KW-0406">Ion transport</keyword>
<protein>
    <recommendedName>
        <fullName evidence="9">Magnesium transporter</fullName>
    </recommendedName>
</protein>
<keyword evidence="6 9" id="KW-1133">Transmembrane helix</keyword>
<evidence type="ECO:0000256" key="7">
    <source>
        <dbReference type="ARBA" id="ARBA00023065"/>
    </source>
</evidence>
<dbReference type="PANTHER" id="PTHR13890:SF0">
    <property type="entry name" value="MAGNESIUM TRANSPORTER MRS2 HOMOLOG, MITOCHONDRIAL"/>
    <property type="match status" value="1"/>
</dbReference>
<evidence type="ECO:0000256" key="2">
    <source>
        <dbReference type="ARBA" id="ARBA00022448"/>
    </source>
</evidence>
<dbReference type="GO" id="GO:0015095">
    <property type="term" value="F:magnesium ion transmembrane transporter activity"/>
    <property type="evidence" value="ECO:0007669"/>
    <property type="project" value="TreeGrafter"/>
</dbReference>
<keyword evidence="3 9" id="KW-0812">Transmembrane</keyword>
<accession>T0QG26</accession>
<dbReference type="InterPro" id="IPR039204">
    <property type="entry name" value="MRS2-like"/>
</dbReference>
<dbReference type="OMA" id="YTWKEDH"/>
<dbReference type="Pfam" id="PF22099">
    <property type="entry name" value="MRS2-like"/>
    <property type="match status" value="1"/>
</dbReference>
<comment type="subcellular location">
    <subcellularLocation>
        <location evidence="1">Membrane</location>
        <topology evidence="1">Multi-pass membrane protein</topology>
    </subcellularLocation>
    <subcellularLocation>
        <location evidence="9">Mitochondrion inner membrane</location>
        <topology evidence="9">Multi-pass membrane protein</topology>
    </subcellularLocation>
</comment>
<feature type="transmembrane region" description="Helical" evidence="9">
    <location>
        <begin position="376"/>
        <end position="399"/>
    </location>
</feature>
<dbReference type="RefSeq" id="XP_008614041.1">
    <property type="nucleotide sequence ID" value="XM_008615819.1"/>
</dbReference>
<comment type="caution">
    <text evidence="9">Lacks conserved residue(s) required for the propagation of feature annotation.</text>
</comment>
<keyword evidence="5" id="KW-0809">Transit peptide</keyword>
<proteinExistence type="inferred from homology"/>
<organism evidence="11 12">
    <name type="scientific">Saprolegnia diclina (strain VS20)</name>
    <dbReference type="NCBI Taxonomy" id="1156394"/>
    <lineage>
        <taxon>Eukaryota</taxon>
        <taxon>Sar</taxon>
        <taxon>Stramenopiles</taxon>
        <taxon>Oomycota</taxon>
        <taxon>Saprolegniomycetes</taxon>
        <taxon>Saprolegniales</taxon>
        <taxon>Saprolegniaceae</taxon>
        <taxon>Saprolegnia</taxon>
    </lineage>
</organism>
<dbReference type="CDD" id="cd12823">
    <property type="entry name" value="Mrs2_Mfm1p-like"/>
    <property type="match status" value="1"/>
</dbReference>